<sequence length="260" mass="29674">MQSVSHGSYVFNKPYTESSLFTKKNPLIHHDFAPPKKLVFPVLKKQKPLIVRSSIKDVVKTSAVLTNQIIPVSIFQSLASFDRWVVQSVLDLIAFKPKANILSIGFFEEGDLILLNHDGNSIVGVVQHIGFFETTLIGPIGSIILQNFKIDRYSIINQTQTVGDEKLFGMYTRFDGKNYPHYTYIKEVKSVLQKIENTKDNYKAVVTLPNDKFEVACYVNRSKLQSPLFKSYLEVSAQVFAEIDRNINRNKSVADYLKFW</sequence>
<dbReference type="OrthoDB" id="1849958at2759"/>
<organism evidence="1 2">
    <name type="scientific">Papaver somniferum</name>
    <name type="common">Opium poppy</name>
    <dbReference type="NCBI Taxonomy" id="3469"/>
    <lineage>
        <taxon>Eukaryota</taxon>
        <taxon>Viridiplantae</taxon>
        <taxon>Streptophyta</taxon>
        <taxon>Embryophyta</taxon>
        <taxon>Tracheophyta</taxon>
        <taxon>Spermatophyta</taxon>
        <taxon>Magnoliopsida</taxon>
        <taxon>Ranunculales</taxon>
        <taxon>Papaveraceae</taxon>
        <taxon>Papaveroideae</taxon>
        <taxon>Papaver</taxon>
    </lineage>
</organism>
<accession>A0A4Y7JWB7</accession>
<name>A0A4Y7JWB7_PAPSO</name>
<gene>
    <name evidence="1" type="ORF">C5167_025730</name>
</gene>
<dbReference type="EMBL" id="CM010719">
    <property type="protein sequence ID" value="RZC63995.1"/>
    <property type="molecule type" value="Genomic_DNA"/>
</dbReference>
<evidence type="ECO:0000313" key="1">
    <source>
        <dbReference type="EMBL" id="RZC63995.1"/>
    </source>
</evidence>
<dbReference type="AlphaFoldDB" id="A0A4Y7JWB7"/>
<dbReference type="Gramene" id="RZC63995">
    <property type="protein sequence ID" value="RZC63995"/>
    <property type="gene ID" value="C5167_025730"/>
</dbReference>
<protein>
    <submittedName>
        <fullName evidence="1">Uncharacterized protein</fullName>
    </submittedName>
</protein>
<evidence type="ECO:0000313" key="2">
    <source>
        <dbReference type="Proteomes" id="UP000316621"/>
    </source>
</evidence>
<reference evidence="1 2" key="1">
    <citation type="journal article" date="2018" name="Science">
        <title>The opium poppy genome and morphinan production.</title>
        <authorList>
            <person name="Guo L."/>
            <person name="Winzer T."/>
            <person name="Yang X."/>
            <person name="Li Y."/>
            <person name="Ning Z."/>
            <person name="He Z."/>
            <person name="Teodor R."/>
            <person name="Lu Y."/>
            <person name="Bowser T.A."/>
            <person name="Graham I.A."/>
            <person name="Ye K."/>
        </authorList>
    </citation>
    <scope>NUCLEOTIDE SEQUENCE [LARGE SCALE GENOMIC DNA]</scope>
    <source>
        <strain evidence="2">cv. HN1</strain>
        <tissue evidence="1">Leaves</tissue>
    </source>
</reference>
<proteinExistence type="predicted"/>
<keyword evidence="2" id="KW-1185">Reference proteome</keyword>
<dbReference type="Proteomes" id="UP000316621">
    <property type="component" value="Chromosome 5"/>
</dbReference>